<evidence type="ECO:0000313" key="3">
    <source>
        <dbReference type="EMBL" id="REG29655.1"/>
    </source>
</evidence>
<reference evidence="2 4" key="1">
    <citation type="submission" date="2015-05" db="EMBL/GenBank/DDBJ databases">
        <title>Genome assembly of Archangium gephyra DSM 2261.</title>
        <authorList>
            <person name="Sharma G."/>
            <person name="Subramanian S."/>
        </authorList>
    </citation>
    <scope>NUCLEOTIDE SEQUENCE [LARGE SCALE GENOMIC DNA]</scope>
    <source>
        <strain evidence="2 4">DSM 2261</strain>
    </source>
</reference>
<protein>
    <submittedName>
        <fullName evidence="2">Uncharacterized protein</fullName>
    </submittedName>
</protein>
<keyword evidence="5" id="KW-1185">Reference proteome</keyword>
<dbReference type="EMBL" id="CP011509">
    <property type="protein sequence ID" value="AKJ07907.1"/>
    <property type="molecule type" value="Genomic_DNA"/>
</dbReference>
<evidence type="ECO:0000313" key="4">
    <source>
        <dbReference type="Proteomes" id="UP000035579"/>
    </source>
</evidence>
<keyword evidence="1" id="KW-0175">Coiled coil</keyword>
<evidence type="ECO:0000313" key="2">
    <source>
        <dbReference type="EMBL" id="AKJ07907.1"/>
    </source>
</evidence>
<dbReference type="Proteomes" id="UP000256345">
    <property type="component" value="Unassembled WGS sequence"/>
</dbReference>
<feature type="coiled-coil region" evidence="1">
    <location>
        <begin position="17"/>
        <end position="44"/>
    </location>
</feature>
<proteinExistence type="predicted"/>
<dbReference type="KEGG" id="age:AA314_09533"/>
<organism evidence="2 4">
    <name type="scientific">Archangium gephyra</name>
    <dbReference type="NCBI Taxonomy" id="48"/>
    <lineage>
        <taxon>Bacteria</taxon>
        <taxon>Pseudomonadati</taxon>
        <taxon>Myxococcota</taxon>
        <taxon>Myxococcia</taxon>
        <taxon>Myxococcales</taxon>
        <taxon>Cystobacterineae</taxon>
        <taxon>Archangiaceae</taxon>
        <taxon>Archangium</taxon>
    </lineage>
</organism>
<dbReference type="Proteomes" id="UP000035579">
    <property type="component" value="Chromosome"/>
</dbReference>
<dbReference type="RefSeq" id="WP_047860811.1">
    <property type="nucleotide sequence ID" value="NZ_CP011509.1"/>
</dbReference>
<accession>A0AAC8TJ45</accession>
<evidence type="ECO:0000313" key="5">
    <source>
        <dbReference type="Proteomes" id="UP000256345"/>
    </source>
</evidence>
<name>A0AAC8TJ45_9BACT</name>
<dbReference type="EMBL" id="QUMU01000007">
    <property type="protein sequence ID" value="REG29655.1"/>
    <property type="molecule type" value="Genomic_DNA"/>
</dbReference>
<reference evidence="3 5" key="2">
    <citation type="submission" date="2018-08" db="EMBL/GenBank/DDBJ databases">
        <title>Genomic Encyclopedia of Archaeal and Bacterial Type Strains, Phase II (KMG-II): from individual species to whole genera.</title>
        <authorList>
            <person name="Goeker M."/>
        </authorList>
    </citation>
    <scope>NUCLEOTIDE SEQUENCE [LARGE SCALE GENOMIC DNA]</scope>
    <source>
        <strain evidence="3 5">DSM 2261</strain>
    </source>
</reference>
<evidence type="ECO:0000256" key="1">
    <source>
        <dbReference type="SAM" id="Coils"/>
    </source>
</evidence>
<gene>
    <name evidence="2" type="ORF">AA314_09533</name>
    <name evidence="3" type="ORF">ATI61_107351</name>
</gene>
<sequence length="119" mass="13795">MAESMGGDVLGQVLQAVQGLSEQVKGLSNRMDKLEMSMQRLSLDEVERRRGIDQVRWELRAEILGVQTELRQTTESELRMGLRAVRLEFQLGLHHAHERIDRTYHALFMRELGLYRTMG</sequence>
<dbReference type="AlphaFoldDB" id="A0AAC8TJ45"/>